<evidence type="ECO:0000256" key="1">
    <source>
        <dbReference type="ARBA" id="ARBA00001965"/>
    </source>
</evidence>
<keyword evidence="3" id="KW-0732">Signal</keyword>
<evidence type="ECO:0000313" key="5">
    <source>
        <dbReference type="EMBL" id="GAA2508181.1"/>
    </source>
</evidence>
<feature type="signal peptide" evidence="3">
    <location>
        <begin position="1"/>
        <end position="21"/>
    </location>
</feature>
<dbReference type="InterPro" id="IPR009078">
    <property type="entry name" value="Ferritin-like_SF"/>
</dbReference>
<gene>
    <name evidence="5" type="ORF">GCM10010406_50880</name>
</gene>
<accession>A0ABN3MSX7</accession>
<dbReference type="Pfam" id="PF02915">
    <property type="entry name" value="Rubrerythrin"/>
    <property type="match status" value="2"/>
</dbReference>
<feature type="domain" description="Ferritin-like diiron" evidence="4">
    <location>
        <begin position="216"/>
        <end position="347"/>
    </location>
</feature>
<comment type="cofactor">
    <cofactor evidence="1">
        <name>Fe(3+)</name>
        <dbReference type="ChEBI" id="CHEBI:29034"/>
    </cofactor>
</comment>
<feature type="region of interest" description="Disordered" evidence="2">
    <location>
        <begin position="29"/>
        <end position="57"/>
    </location>
</feature>
<dbReference type="PANTHER" id="PTHR43865:SF1">
    <property type="entry name" value="RUBRERYTHRIN-RELATED"/>
    <property type="match status" value="1"/>
</dbReference>
<comment type="caution">
    <text evidence="5">The sequence shown here is derived from an EMBL/GenBank/DDBJ whole genome shotgun (WGS) entry which is preliminary data.</text>
</comment>
<evidence type="ECO:0000256" key="3">
    <source>
        <dbReference type="SAM" id="SignalP"/>
    </source>
</evidence>
<dbReference type="EMBL" id="BAAATA010000044">
    <property type="protein sequence ID" value="GAA2508181.1"/>
    <property type="molecule type" value="Genomic_DNA"/>
</dbReference>
<organism evidence="5 6">
    <name type="scientific">Streptomyces thermolineatus</name>
    <dbReference type="NCBI Taxonomy" id="44033"/>
    <lineage>
        <taxon>Bacteria</taxon>
        <taxon>Bacillati</taxon>
        <taxon>Actinomycetota</taxon>
        <taxon>Actinomycetes</taxon>
        <taxon>Kitasatosporales</taxon>
        <taxon>Streptomycetaceae</taxon>
        <taxon>Streptomyces</taxon>
    </lineage>
</organism>
<evidence type="ECO:0000256" key="2">
    <source>
        <dbReference type="SAM" id="MobiDB-lite"/>
    </source>
</evidence>
<dbReference type="PROSITE" id="PS50905">
    <property type="entry name" value="FERRITIN_LIKE"/>
    <property type="match status" value="2"/>
</dbReference>
<dbReference type="SUPFAM" id="SSF47240">
    <property type="entry name" value="Ferritin-like"/>
    <property type="match status" value="2"/>
</dbReference>
<protein>
    <recommendedName>
        <fullName evidence="4">Ferritin-like diiron domain-containing protein</fullName>
    </recommendedName>
</protein>
<feature type="chain" id="PRO_5045154677" description="Ferritin-like diiron domain-containing protein" evidence="3">
    <location>
        <begin position="22"/>
        <end position="347"/>
    </location>
</feature>
<keyword evidence="6" id="KW-1185">Reference proteome</keyword>
<dbReference type="InterPro" id="IPR003251">
    <property type="entry name" value="Rr_diiron-bd_dom"/>
</dbReference>
<evidence type="ECO:0000313" key="6">
    <source>
        <dbReference type="Proteomes" id="UP001501358"/>
    </source>
</evidence>
<reference evidence="5 6" key="1">
    <citation type="journal article" date="2019" name="Int. J. Syst. Evol. Microbiol.">
        <title>The Global Catalogue of Microorganisms (GCM) 10K type strain sequencing project: providing services to taxonomists for standard genome sequencing and annotation.</title>
        <authorList>
            <consortium name="The Broad Institute Genomics Platform"/>
            <consortium name="The Broad Institute Genome Sequencing Center for Infectious Disease"/>
            <person name="Wu L."/>
            <person name="Ma J."/>
        </authorList>
    </citation>
    <scope>NUCLEOTIDE SEQUENCE [LARGE SCALE GENOMIC DNA]</scope>
    <source>
        <strain evidence="5 6">JCM 6307</strain>
    </source>
</reference>
<sequence length="347" mass="36683">MQHIRSVRALAILVVASAAMGGGALPAFSSPVGSPQDASPVKPGVGTQGSAAGRTDAAAGKDASRVLALSTVADLMVAMREEAFAYASYSFFGKQAEREKLPRAAKLFADTADDELNDHFMREAGLADLVGSDESNLRRAIEGETTEALTSYPEFAEQARRDGDTAAAELFDELARDENDHRKALTAALKAVVSGKGNVPAASAARHETVAAGVPLASSPRTRENLDKAMHGEALAHAAYTLFAQHAKDHGHAKVAALFTGLADIELNEHFAGLARQAGLVGTTANNLRASVAAEHHAYRVMYPKFAERARKAGDVRVAEVFTDAAADETRHARAFEQELRAEKRAG</sequence>
<proteinExistence type="predicted"/>
<dbReference type="InterPro" id="IPR009040">
    <property type="entry name" value="Ferritin-like_diiron"/>
</dbReference>
<dbReference type="PANTHER" id="PTHR43865">
    <property type="entry name" value="RUBRERYTHRIN-RELATED"/>
    <property type="match status" value="1"/>
</dbReference>
<evidence type="ECO:0000259" key="4">
    <source>
        <dbReference type="PROSITE" id="PS50905"/>
    </source>
</evidence>
<name>A0ABN3MSX7_9ACTN</name>
<dbReference type="InterPro" id="IPR012347">
    <property type="entry name" value="Ferritin-like"/>
</dbReference>
<dbReference type="RefSeq" id="WP_344385713.1">
    <property type="nucleotide sequence ID" value="NZ_BAAATA010000044.1"/>
</dbReference>
<dbReference type="Proteomes" id="UP001501358">
    <property type="component" value="Unassembled WGS sequence"/>
</dbReference>
<dbReference type="Gene3D" id="1.20.1260.10">
    <property type="match status" value="2"/>
</dbReference>
<feature type="domain" description="Ferritin-like diiron" evidence="4">
    <location>
        <begin position="65"/>
        <end position="196"/>
    </location>
</feature>
<dbReference type="InterPro" id="IPR052364">
    <property type="entry name" value="Rubrerythrin"/>
</dbReference>